<proteinExistence type="predicted"/>
<dbReference type="InterPro" id="IPR013424">
    <property type="entry name" value="Ice-binding_C"/>
</dbReference>
<dbReference type="HOGENOM" id="CLU_1003598_0_0_6"/>
<dbReference type="OrthoDB" id="573436at2"/>
<name>N6WNQ3_9GAMM</name>
<organism evidence="3 4">
    <name type="scientific">Marinobacter nanhaiticus D15-8W</name>
    <dbReference type="NCBI Taxonomy" id="626887"/>
    <lineage>
        <taxon>Bacteria</taxon>
        <taxon>Pseudomonadati</taxon>
        <taxon>Pseudomonadota</taxon>
        <taxon>Gammaproteobacteria</taxon>
        <taxon>Pseudomonadales</taxon>
        <taxon>Marinobacteraceae</taxon>
        <taxon>Marinobacter</taxon>
    </lineage>
</organism>
<feature type="domain" description="Ice-binding protein C-terminal" evidence="2">
    <location>
        <begin position="261"/>
        <end position="282"/>
    </location>
</feature>
<keyword evidence="1" id="KW-0732">Signal</keyword>
<gene>
    <name evidence="3" type="ORF">J057_14685</name>
</gene>
<dbReference type="NCBIfam" id="TIGR02595">
    <property type="entry name" value="PEP_CTERM"/>
    <property type="match status" value="1"/>
</dbReference>
<dbReference type="Proteomes" id="UP000013165">
    <property type="component" value="Unassembled WGS sequence"/>
</dbReference>
<feature type="signal peptide" evidence="1">
    <location>
        <begin position="1"/>
        <end position="22"/>
    </location>
</feature>
<dbReference type="InterPro" id="IPR049804">
    <property type="entry name" value="Choice_anch_L"/>
</dbReference>
<comment type="caution">
    <text evidence="3">The sequence shown here is derived from an EMBL/GenBank/DDBJ whole genome shotgun (WGS) entry which is preliminary data.</text>
</comment>
<dbReference type="EMBL" id="APLQ01000014">
    <property type="protein sequence ID" value="ENO12657.1"/>
    <property type="molecule type" value="Genomic_DNA"/>
</dbReference>
<evidence type="ECO:0000313" key="3">
    <source>
        <dbReference type="EMBL" id="ENO12657.1"/>
    </source>
</evidence>
<feature type="chain" id="PRO_5004127009" evidence="1">
    <location>
        <begin position="23"/>
        <end position="284"/>
    </location>
</feature>
<evidence type="ECO:0000256" key="1">
    <source>
        <dbReference type="SAM" id="SignalP"/>
    </source>
</evidence>
<dbReference type="STRING" id="626887.J057_14685"/>
<sequence length="284" mass="29013">MNGLKTLIVAGSFAFASSQVSALAITPSNDGSALVDAIVGSGISVISSSINYVGADGQAGFFDDGLASTIGIEEGVLLTTGLAENALGPNNAPALSEELGTPGDSDLDTLAPSFTLDANILEFEFTTEGGNLTFDYVFASEDYQESVGSIFADVFALFLDGVNIATIGGEPVSVNSVNCGRTDLGIPPSNCDAFNDNNTSPFEDIEYDGFTDVFTASVLGLAAGTHSIKLAIADSGDQTFDSGVFIRQNSLSVSAAPPSEVPEPGTLGLMAAALAGLGLRRRSR</sequence>
<dbReference type="RefSeq" id="WP_004580887.1">
    <property type="nucleotide sequence ID" value="NZ_AP028878.1"/>
</dbReference>
<dbReference type="Pfam" id="PF07589">
    <property type="entry name" value="PEP-CTERM"/>
    <property type="match status" value="1"/>
</dbReference>
<protein>
    <submittedName>
        <fullName evidence="3">PEP-CTERM sorting domain-containing protein</fullName>
    </submittedName>
</protein>
<reference evidence="3 4" key="1">
    <citation type="journal article" date="2013" name="Genome Announc.">
        <title>Genome Sequence of the Polycyclic Aromatic Hydrocarbon-Degrading Bacterium Strain Marinobacter nanhaiticus D15-8WT.</title>
        <authorList>
            <person name="Cui Z."/>
            <person name="Gao W."/>
            <person name="Li Q."/>
            <person name="Xu G."/>
            <person name="Zheng L."/>
        </authorList>
    </citation>
    <scope>NUCLEOTIDE SEQUENCE [LARGE SCALE GENOMIC DNA]</scope>
    <source>
        <strain evidence="3 4">D15-8W</strain>
    </source>
</reference>
<evidence type="ECO:0000313" key="4">
    <source>
        <dbReference type="Proteomes" id="UP000013165"/>
    </source>
</evidence>
<keyword evidence="4" id="KW-1185">Reference proteome</keyword>
<evidence type="ECO:0000259" key="2">
    <source>
        <dbReference type="Pfam" id="PF07589"/>
    </source>
</evidence>
<accession>N6WNQ3</accession>
<dbReference type="NCBIfam" id="NF038133">
    <property type="entry name" value="choice_anch_L"/>
    <property type="match status" value="1"/>
</dbReference>
<dbReference type="PATRIC" id="fig|626887.3.peg.2930"/>
<dbReference type="AlphaFoldDB" id="N6WNQ3"/>
<dbReference type="eggNOG" id="COG3291">
    <property type="taxonomic scope" value="Bacteria"/>
</dbReference>